<reference evidence="1" key="1">
    <citation type="journal article" date="2022" name="Int. J. Mol. Sci.">
        <title>Draft Genome of Tanacetum Coccineum: Genomic Comparison of Closely Related Tanacetum-Family Plants.</title>
        <authorList>
            <person name="Yamashiro T."/>
            <person name="Shiraishi A."/>
            <person name="Nakayama K."/>
            <person name="Satake H."/>
        </authorList>
    </citation>
    <scope>NUCLEOTIDE SEQUENCE</scope>
</reference>
<keyword evidence="2" id="KW-1185">Reference proteome</keyword>
<evidence type="ECO:0000313" key="2">
    <source>
        <dbReference type="Proteomes" id="UP001151760"/>
    </source>
</evidence>
<organism evidence="1 2">
    <name type="scientific">Tanacetum coccineum</name>
    <dbReference type="NCBI Taxonomy" id="301880"/>
    <lineage>
        <taxon>Eukaryota</taxon>
        <taxon>Viridiplantae</taxon>
        <taxon>Streptophyta</taxon>
        <taxon>Embryophyta</taxon>
        <taxon>Tracheophyta</taxon>
        <taxon>Spermatophyta</taxon>
        <taxon>Magnoliopsida</taxon>
        <taxon>eudicotyledons</taxon>
        <taxon>Gunneridae</taxon>
        <taxon>Pentapetalae</taxon>
        <taxon>asterids</taxon>
        <taxon>campanulids</taxon>
        <taxon>Asterales</taxon>
        <taxon>Asteraceae</taxon>
        <taxon>Asteroideae</taxon>
        <taxon>Anthemideae</taxon>
        <taxon>Anthemidinae</taxon>
        <taxon>Tanacetum</taxon>
    </lineage>
</organism>
<reference evidence="1" key="2">
    <citation type="submission" date="2022-01" db="EMBL/GenBank/DDBJ databases">
        <authorList>
            <person name="Yamashiro T."/>
            <person name="Shiraishi A."/>
            <person name="Satake H."/>
            <person name="Nakayama K."/>
        </authorList>
    </citation>
    <scope>NUCLEOTIDE SEQUENCE</scope>
</reference>
<gene>
    <name evidence="1" type="ORF">Tco_1015320</name>
</gene>
<accession>A0ABQ5FLM7</accession>
<dbReference type="Proteomes" id="UP001151760">
    <property type="component" value="Unassembled WGS sequence"/>
</dbReference>
<proteinExistence type="predicted"/>
<comment type="caution">
    <text evidence="1">The sequence shown here is derived from an EMBL/GenBank/DDBJ whole genome shotgun (WGS) entry which is preliminary data.</text>
</comment>
<sequence length="572" mass="67402">MSVSSSKDILHLQVTMPLLIAMQSDHTLRFLVFSVSRPTPDTLLRKTGDMASFIQWYCKQIEKKKLVKADSEDQIDWANPEGNQRVHDMSKPLPLGGPPERRHALSISKLKVAYYPDFGLEELVPSLWTESESKYDISSAYDILHWWFKRKEFYITRHSARSDRNAVRSHMRILSVISLKTYSRYGYTYLREIVLHRADYKEYKISEADFKNLHPNDFEDLYLLNLQGKLNHLSGANKVHLSTAVNLWTRNIVIRQRVEDLQLCIESYQTKLNLTQPIWDATNFLFKEDYTIVHKPRAVIYRDRNNQKKMMRETEVHKFSDGTLTKIVEKLDYMVKEYKLFKFNLGMENRIWTEDDKRRSQEFIKLIERRLKIRRIFRSLESFVSESQNRRDIPRDNPLVSVEVLRYDIKRSKSENKRIVPTEMELVLEQTQQGSSHEVSIVIMDLVTQCTTLPSHSRSLKRLLFHFSWRLTHFYRLSHSELVDIEKVAVSSSLRSLKPKHTVGSRAKRSSINLVRTLIHYICLSHTVKTRNILRVLRIILVILPEHPSDTKVLTVKMEILLEPTSNKLYGR</sequence>
<name>A0ABQ5FLM7_9ASTR</name>
<protein>
    <submittedName>
        <fullName evidence="1">Uncharacterized protein</fullName>
    </submittedName>
</protein>
<dbReference type="EMBL" id="BQNB010017493">
    <property type="protein sequence ID" value="GJT63840.1"/>
    <property type="molecule type" value="Genomic_DNA"/>
</dbReference>
<evidence type="ECO:0000313" key="1">
    <source>
        <dbReference type="EMBL" id="GJT63840.1"/>
    </source>
</evidence>